<sequence length="380" mass="42446">MKSIFRNLTIFILYHAITAIPAYVTLAVLWSDSTHHIDRPAMYKAGAIVTLAVIFTIPLRRRPLSLQGTRLAFGVLLNILTGCILTVLLHDFVAKRSHGSHSSSLLPGFHDAISAANHSTHCHSSQDHHNVYSLLLDVGHRADENEEMLSSLLPRLHGGVEWLEAEVSVPWGHSGSVDHPILHIQQISPPPPVAKPLAFILTHFIEPLESLWRKDDFLRGGELVPDTISPTMLVAIANWEALLMEMRWVLVNLERLVDKMVGDLDVAIGLRRAAIHIEKNIQLSRKSSAPFESRLKLMALDSETGLLDVVASFNVRSPQHLTNVIKSMRVLVREMERVPRRATSAWMVSTEEEISALKKTIDKVNFVIFGPLGNFAMIEE</sequence>
<proteinExistence type="predicted"/>
<gene>
    <name evidence="2" type="ORF">ARMOST_15252</name>
</gene>
<organism evidence="2 3">
    <name type="scientific">Armillaria ostoyae</name>
    <name type="common">Armillaria root rot fungus</name>
    <dbReference type="NCBI Taxonomy" id="47428"/>
    <lineage>
        <taxon>Eukaryota</taxon>
        <taxon>Fungi</taxon>
        <taxon>Dikarya</taxon>
        <taxon>Basidiomycota</taxon>
        <taxon>Agaricomycotina</taxon>
        <taxon>Agaricomycetes</taxon>
        <taxon>Agaricomycetidae</taxon>
        <taxon>Agaricales</taxon>
        <taxon>Marasmiineae</taxon>
        <taxon>Physalacriaceae</taxon>
        <taxon>Armillaria</taxon>
    </lineage>
</organism>
<accession>A0A284RSU5</accession>
<evidence type="ECO:0000313" key="2">
    <source>
        <dbReference type="EMBL" id="SJL11841.1"/>
    </source>
</evidence>
<evidence type="ECO:0000256" key="1">
    <source>
        <dbReference type="SAM" id="Phobius"/>
    </source>
</evidence>
<keyword evidence="1" id="KW-1133">Transmembrane helix</keyword>
<keyword evidence="1" id="KW-0812">Transmembrane</keyword>
<evidence type="ECO:0000313" key="3">
    <source>
        <dbReference type="Proteomes" id="UP000219338"/>
    </source>
</evidence>
<keyword evidence="1" id="KW-0472">Membrane</keyword>
<reference evidence="3" key="1">
    <citation type="journal article" date="2017" name="Nat. Ecol. Evol.">
        <title>Genome expansion and lineage-specific genetic innovations in the forest pathogenic fungi Armillaria.</title>
        <authorList>
            <person name="Sipos G."/>
            <person name="Prasanna A.N."/>
            <person name="Walter M.C."/>
            <person name="O'Connor E."/>
            <person name="Balint B."/>
            <person name="Krizsan K."/>
            <person name="Kiss B."/>
            <person name="Hess J."/>
            <person name="Varga T."/>
            <person name="Slot J."/>
            <person name="Riley R."/>
            <person name="Boka B."/>
            <person name="Rigling D."/>
            <person name="Barry K."/>
            <person name="Lee J."/>
            <person name="Mihaltcheva S."/>
            <person name="LaButti K."/>
            <person name="Lipzen A."/>
            <person name="Waldron R."/>
            <person name="Moloney N.M."/>
            <person name="Sperisen C."/>
            <person name="Kredics L."/>
            <person name="Vagvoelgyi C."/>
            <person name="Patrignani A."/>
            <person name="Fitzpatrick D."/>
            <person name="Nagy I."/>
            <person name="Doyle S."/>
            <person name="Anderson J.B."/>
            <person name="Grigoriev I.V."/>
            <person name="Gueldener U."/>
            <person name="Muensterkoetter M."/>
            <person name="Nagy L.G."/>
        </authorList>
    </citation>
    <scope>NUCLEOTIDE SEQUENCE [LARGE SCALE GENOMIC DNA]</scope>
    <source>
        <strain evidence="3">C18/9</strain>
    </source>
</reference>
<feature type="transmembrane region" description="Helical" evidence="1">
    <location>
        <begin position="12"/>
        <end position="30"/>
    </location>
</feature>
<dbReference type="OrthoDB" id="2947156at2759"/>
<dbReference type="OMA" id="DSTHHID"/>
<name>A0A284RSU5_ARMOS</name>
<keyword evidence="3" id="KW-1185">Reference proteome</keyword>
<dbReference type="AlphaFoldDB" id="A0A284RSU5"/>
<dbReference type="Proteomes" id="UP000219338">
    <property type="component" value="Unassembled WGS sequence"/>
</dbReference>
<dbReference type="EMBL" id="FUEG01000015">
    <property type="protein sequence ID" value="SJL11841.1"/>
    <property type="molecule type" value="Genomic_DNA"/>
</dbReference>
<feature type="transmembrane region" description="Helical" evidence="1">
    <location>
        <begin position="42"/>
        <end position="59"/>
    </location>
</feature>
<feature type="transmembrane region" description="Helical" evidence="1">
    <location>
        <begin position="71"/>
        <end position="93"/>
    </location>
</feature>
<protein>
    <submittedName>
        <fullName evidence="2">Uncharacterized protein</fullName>
    </submittedName>
</protein>